<dbReference type="InterPro" id="IPR012349">
    <property type="entry name" value="Split_barrel_FMN-bd"/>
</dbReference>
<dbReference type="PANTHER" id="PTHR34071:SF2">
    <property type="entry name" value="FLAVIN-NUCLEOTIDE-BINDING PROTEIN"/>
    <property type="match status" value="1"/>
</dbReference>
<gene>
    <name evidence="2" type="ordered locus">Amet_2269</name>
</gene>
<dbReference type="Gene3D" id="2.30.110.10">
    <property type="entry name" value="Electron Transport, Fmn-binding Protein, Chain A"/>
    <property type="match status" value="1"/>
</dbReference>
<dbReference type="RefSeq" id="WP_012063402.1">
    <property type="nucleotide sequence ID" value="NC_009633.1"/>
</dbReference>
<dbReference type="SUPFAM" id="SSF50475">
    <property type="entry name" value="FMN-binding split barrel"/>
    <property type="match status" value="1"/>
</dbReference>
<evidence type="ECO:0000313" key="2">
    <source>
        <dbReference type="EMBL" id="ABR48427.1"/>
    </source>
</evidence>
<dbReference type="AlphaFoldDB" id="A6TQF9"/>
<organism evidence="2 3">
    <name type="scientific">Alkaliphilus metalliredigens (strain QYMF)</name>
    <dbReference type="NCBI Taxonomy" id="293826"/>
    <lineage>
        <taxon>Bacteria</taxon>
        <taxon>Bacillati</taxon>
        <taxon>Bacillota</taxon>
        <taxon>Clostridia</taxon>
        <taxon>Peptostreptococcales</taxon>
        <taxon>Natronincolaceae</taxon>
        <taxon>Alkaliphilus</taxon>
    </lineage>
</organism>
<feature type="domain" description="Pyridoxamine 5'-phosphate oxidase N-terminal" evidence="1">
    <location>
        <begin position="16"/>
        <end position="77"/>
    </location>
</feature>
<evidence type="ECO:0000259" key="1">
    <source>
        <dbReference type="Pfam" id="PF01243"/>
    </source>
</evidence>
<dbReference type="eggNOG" id="COG3467">
    <property type="taxonomic scope" value="Bacteria"/>
</dbReference>
<protein>
    <submittedName>
        <fullName evidence="2">Pyridoxamine 5'-phosphate oxidase-related, FMN-binding</fullName>
    </submittedName>
</protein>
<accession>A6TQF9</accession>
<reference evidence="3" key="1">
    <citation type="journal article" date="2016" name="Genome Announc.">
        <title>Complete genome sequence of Alkaliphilus metalliredigens strain QYMF, an alkaliphilic and metal-reducing bacterium isolated from borax-contaminated leachate ponds.</title>
        <authorList>
            <person name="Hwang C."/>
            <person name="Copeland A."/>
            <person name="Lucas S."/>
            <person name="Lapidus A."/>
            <person name="Barry K."/>
            <person name="Detter J.C."/>
            <person name="Glavina Del Rio T."/>
            <person name="Hammon N."/>
            <person name="Israni S."/>
            <person name="Dalin E."/>
            <person name="Tice H."/>
            <person name="Pitluck S."/>
            <person name="Chertkov O."/>
            <person name="Brettin T."/>
            <person name="Bruce D."/>
            <person name="Han C."/>
            <person name="Schmutz J."/>
            <person name="Larimer F."/>
            <person name="Land M.L."/>
            <person name="Hauser L."/>
            <person name="Kyrpides N."/>
            <person name="Mikhailova N."/>
            <person name="Ye Q."/>
            <person name="Zhou J."/>
            <person name="Richardson P."/>
            <person name="Fields M.W."/>
        </authorList>
    </citation>
    <scope>NUCLEOTIDE SEQUENCE [LARGE SCALE GENOMIC DNA]</scope>
    <source>
        <strain evidence="3">QYMF</strain>
    </source>
</reference>
<dbReference type="HOGENOM" id="CLU_2301619_0_0_9"/>
<dbReference type="Pfam" id="PF01243">
    <property type="entry name" value="PNPOx_N"/>
    <property type="match status" value="1"/>
</dbReference>
<name>A6TQF9_ALKMQ</name>
<sequence length="85" mass="9728">MFRELRRKDREIKNNEVIQIIENSDYGILSTVSQNGYPYGVPVSFVFINNSIYFHCATEGHKLDNILNNNKVSFCVVGETCILPT</sequence>
<evidence type="ECO:0000313" key="3">
    <source>
        <dbReference type="Proteomes" id="UP000001572"/>
    </source>
</evidence>
<keyword evidence="3" id="KW-1185">Reference proteome</keyword>
<dbReference type="KEGG" id="amt:Amet_2269"/>
<dbReference type="InterPro" id="IPR011576">
    <property type="entry name" value="Pyridox_Oxase_N"/>
</dbReference>
<proteinExistence type="predicted"/>
<dbReference type="EMBL" id="CP000724">
    <property type="protein sequence ID" value="ABR48427.1"/>
    <property type="molecule type" value="Genomic_DNA"/>
</dbReference>
<dbReference type="Proteomes" id="UP000001572">
    <property type="component" value="Chromosome"/>
</dbReference>
<dbReference type="PANTHER" id="PTHR34071">
    <property type="entry name" value="5-NITROIMIDAZOLE ANTIBIOTICS RESISTANCE PROTEIN, NIMA-FAMILY-RELATED PROTEIN-RELATED"/>
    <property type="match status" value="1"/>
</dbReference>